<reference evidence="3 4" key="1">
    <citation type="submission" date="2020-08" db="EMBL/GenBank/DDBJ databases">
        <title>Genomic Encyclopedia of Archaeal and Bacterial Type Strains, Phase II (KMG-II): from individual species to whole genera.</title>
        <authorList>
            <person name="Goeker M."/>
        </authorList>
    </citation>
    <scope>NUCLEOTIDE SEQUENCE [LARGE SCALE GENOMIC DNA]</scope>
    <source>
        <strain evidence="3 4">DSM 43850</strain>
    </source>
</reference>
<dbReference type="EC" id="3.6.1.27" evidence="3"/>
<feature type="transmembrane region" description="Helical" evidence="1">
    <location>
        <begin position="117"/>
        <end position="139"/>
    </location>
</feature>
<evidence type="ECO:0000313" key="3">
    <source>
        <dbReference type="EMBL" id="MBA8930956.1"/>
    </source>
</evidence>
<feature type="transmembrane region" description="Helical" evidence="1">
    <location>
        <begin position="151"/>
        <end position="169"/>
    </location>
</feature>
<proteinExistence type="predicted"/>
<feature type="transmembrane region" description="Helical" evidence="1">
    <location>
        <begin position="86"/>
        <end position="105"/>
    </location>
</feature>
<name>A0ABR6BVL0_9PSEU</name>
<dbReference type="InterPro" id="IPR000326">
    <property type="entry name" value="PAP2/HPO"/>
</dbReference>
<dbReference type="RefSeq" id="WP_182840171.1">
    <property type="nucleotide sequence ID" value="NZ_BAAABQ010000087.1"/>
</dbReference>
<evidence type="ECO:0000256" key="1">
    <source>
        <dbReference type="SAM" id="Phobius"/>
    </source>
</evidence>
<protein>
    <submittedName>
        <fullName evidence="3">Undecaprenyl-diphosphatase</fullName>
        <ecNumber evidence="3">3.6.1.27</ecNumber>
    </submittedName>
</protein>
<dbReference type="Proteomes" id="UP000517916">
    <property type="component" value="Unassembled WGS sequence"/>
</dbReference>
<feature type="transmembrane region" description="Helical" evidence="1">
    <location>
        <begin position="175"/>
        <end position="193"/>
    </location>
</feature>
<accession>A0ABR6BVL0</accession>
<feature type="transmembrane region" description="Helical" evidence="1">
    <location>
        <begin position="12"/>
        <end position="30"/>
    </location>
</feature>
<keyword evidence="1" id="KW-0812">Transmembrane</keyword>
<comment type="caution">
    <text evidence="3">The sequence shown here is derived from an EMBL/GenBank/DDBJ whole genome shotgun (WGS) entry which is preliminary data.</text>
</comment>
<gene>
    <name evidence="3" type="ORF">BC739_008203</name>
</gene>
<dbReference type="InterPro" id="IPR036938">
    <property type="entry name" value="PAP2/HPO_sf"/>
</dbReference>
<dbReference type="GO" id="GO:0050380">
    <property type="term" value="F:undecaprenyl-diphosphatase activity"/>
    <property type="evidence" value="ECO:0007669"/>
    <property type="project" value="UniProtKB-EC"/>
</dbReference>
<dbReference type="Gene3D" id="1.20.144.10">
    <property type="entry name" value="Phosphatidic acid phosphatase type 2/haloperoxidase"/>
    <property type="match status" value="1"/>
</dbReference>
<evidence type="ECO:0000313" key="4">
    <source>
        <dbReference type="Proteomes" id="UP000517916"/>
    </source>
</evidence>
<organism evidence="3 4">
    <name type="scientific">Kutzneria viridogrisea</name>
    <dbReference type="NCBI Taxonomy" id="47990"/>
    <lineage>
        <taxon>Bacteria</taxon>
        <taxon>Bacillati</taxon>
        <taxon>Actinomycetota</taxon>
        <taxon>Actinomycetes</taxon>
        <taxon>Pseudonocardiales</taxon>
        <taxon>Pseudonocardiaceae</taxon>
        <taxon>Kutzneria</taxon>
    </lineage>
</organism>
<keyword evidence="1" id="KW-0472">Membrane</keyword>
<feature type="transmembrane region" description="Helical" evidence="1">
    <location>
        <begin position="58"/>
        <end position="79"/>
    </location>
</feature>
<dbReference type="EMBL" id="JACJID010000008">
    <property type="protein sequence ID" value="MBA8930956.1"/>
    <property type="molecule type" value="Genomic_DNA"/>
</dbReference>
<dbReference type="SUPFAM" id="SSF48317">
    <property type="entry name" value="Acid phosphatase/Vanadium-dependent haloperoxidase"/>
    <property type="match status" value="1"/>
</dbReference>
<feature type="domain" description="Phosphatidic acid phosphatase type 2/haloperoxidase" evidence="2">
    <location>
        <begin position="87"/>
        <end position="190"/>
    </location>
</feature>
<dbReference type="Pfam" id="PF01569">
    <property type="entry name" value="PAP2"/>
    <property type="match status" value="1"/>
</dbReference>
<dbReference type="SMART" id="SM00014">
    <property type="entry name" value="acidPPc"/>
    <property type="match status" value="1"/>
</dbReference>
<evidence type="ECO:0000259" key="2">
    <source>
        <dbReference type="SMART" id="SM00014"/>
    </source>
</evidence>
<sequence>MHPDHRLRQAITAYLWLSAIVVAALSALTWHGRRGTGLDLAVDGWIERTFSQDLLRTVVHLADLPVLVGVLALVLVLALVRRDRELALLAVLGPTAAMLLTELVLKPLVHRTYGSWLAFPSGHTTAITATATVLALLAARLPLAARTVVHLLLLAAVVVVAIALIGLDYHYFTDTVGGFFVATACVLLVSRLLDRTAD</sequence>
<keyword evidence="4" id="KW-1185">Reference proteome</keyword>
<keyword evidence="1" id="KW-1133">Transmembrane helix</keyword>
<keyword evidence="3" id="KW-0378">Hydrolase</keyword>